<reference evidence="2" key="1">
    <citation type="submission" date="2016-11" db="EMBL/GenBank/DDBJ databases">
        <authorList>
            <person name="Varghese N."/>
            <person name="Submissions S."/>
        </authorList>
    </citation>
    <scope>NUCLEOTIDE SEQUENCE [LARGE SCALE GENOMIC DNA]</scope>
    <source>
        <strain evidence="2">GAS401</strain>
    </source>
</reference>
<keyword evidence="2" id="KW-1185">Reference proteome</keyword>
<gene>
    <name evidence="1" type="ORF">SAMN05444170_5666</name>
</gene>
<dbReference type="EMBL" id="LT670849">
    <property type="protein sequence ID" value="SHN83830.1"/>
    <property type="molecule type" value="Genomic_DNA"/>
</dbReference>
<dbReference type="Proteomes" id="UP000184096">
    <property type="component" value="Chromosome I"/>
</dbReference>
<evidence type="ECO:0000313" key="1">
    <source>
        <dbReference type="EMBL" id="SHN83830.1"/>
    </source>
</evidence>
<dbReference type="OrthoDB" id="8256250at2"/>
<proteinExistence type="predicted"/>
<accession>A0A1M7ULL6</accession>
<evidence type="ECO:0000313" key="2">
    <source>
        <dbReference type="Proteomes" id="UP000184096"/>
    </source>
</evidence>
<name>A0A1M7ULL6_9BRAD</name>
<dbReference type="RefSeq" id="WP_156898755.1">
    <property type="nucleotide sequence ID" value="NZ_LT670849.1"/>
</dbReference>
<sequence length="72" mass="8175">MNTDDIEIRHGMRVRLSVLGKERCPRLKNGNGVILRRNGPSTIRVLFDGRKQPITLHQSYVEIPELARQPGA</sequence>
<organism evidence="1 2">
    <name type="scientific">Bradyrhizobium erythrophlei</name>
    <dbReference type="NCBI Taxonomy" id="1437360"/>
    <lineage>
        <taxon>Bacteria</taxon>
        <taxon>Pseudomonadati</taxon>
        <taxon>Pseudomonadota</taxon>
        <taxon>Alphaproteobacteria</taxon>
        <taxon>Hyphomicrobiales</taxon>
        <taxon>Nitrobacteraceae</taxon>
        <taxon>Bradyrhizobium</taxon>
    </lineage>
</organism>
<dbReference type="AlphaFoldDB" id="A0A1M7ULL6"/>
<protein>
    <submittedName>
        <fullName evidence="1">Uncharacterized protein</fullName>
    </submittedName>
</protein>